<dbReference type="Proteomes" id="UP000219514">
    <property type="component" value="Unassembled WGS sequence"/>
</dbReference>
<dbReference type="PANTHER" id="PTHR11814">
    <property type="entry name" value="SULFATE TRANSPORTER"/>
    <property type="match status" value="1"/>
</dbReference>
<accession>A0A285EJS4</accession>
<dbReference type="GO" id="GO:0055085">
    <property type="term" value="P:transmembrane transport"/>
    <property type="evidence" value="ECO:0007669"/>
    <property type="project" value="InterPro"/>
</dbReference>
<feature type="transmembrane region" description="Helical" evidence="5">
    <location>
        <begin position="26"/>
        <end position="45"/>
    </location>
</feature>
<dbReference type="RefSeq" id="WP_216359934.1">
    <property type="nucleotide sequence ID" value="NZ_JACHXB010000010.1"/>
</dbReference>
<feature type="transmembrane region" description="Helical" evidence="5">
    <location>
        <begin position="51"/>
        <end position="68"/>
    </location>
</feature>
<evidence type="ECO:0000256" key="1">
    <source>
        <dbReference type="ARBA" id="ARBA00004141"/>
    </source>
</evidence>
<evidence type="ECO:0000256" key="2">
    <source>
        <dbReference type="ARBA" id="ARBA00022692"/>
    </source>
</evidence>
<keyword evidence="3 5" id="KW-1133">Transmembrane helix</keyword>
<evidence type="ECO:0000256" key="3">
    <source>
        <dbReference type="ARBA" id="ARBA00022989"/>
    </source>
</evidence>
<organism evidence="7 8">
    <name type="scientific">Geodermatophilus sabuli</name>
    <dbReference type="NCBI Taxonomy" id="1564158"/>
    <lineage>
        <taxon>Bacteria</taxon>
        <taxon>Bacillati</taxon>
        <taxon>Actinomycetota</taxon>
        <taxon>Actinomycetes</taxon>
        <taxon>Geodermatophilales</taxon>
        <taxon>Geodermatophilaceae</taxon>
        <taxon>Geodermatophilus</taxon>
    </lineage>
</organism>
<feature type="transmembrane region" description="Helical" evidence="5">
    <location>
        <begin position="75"/>
        <end position="91"/>
    </location>
</feature>
<proteinExistence type="predicted"/>
<dbReference type="Gene3D" id="3.30.750.24">
    <property type="entry name" value="STAS domain"/>
    <property type="match status" value="1"/>
</dbReference>
<feature type="transmembrane region" description="Helical" evidence="5">
    <location>
        <begin position="341"/>
        <end position="358"/>
    </location>
</feature>
<dbReference type="InterPro" id="IPR011547">
    <property type="entry name" value="SLC26A/SulP_dom"/>
</dbReference>
<feature type="transmembrane region" description="Helical" evidence="5">
    <location>
        <begin position="446"/>
        <end position="469"/>
    </location>
</feature>
<name>A0A285EJS4_9ACTN</name>
<evidence type="ECO:0000256" key="5">
    <source>
        <dbReference type="SAM" id="Phobius"/>
    </source>
</evidence>
<keyword evidence="8" id="KW-1185">Reference proteome</keyword>
<dbReference type="PROSITE" id="PS50801">
    <property type="entry name" value="STAS"/>
    <property type="match status" value="1"/>
</dbReference>
<dbReference type="AlphaFoldDB" id="A0A285EJS4"/>
<gene>
    <name evidence="7" type="ORF">SAMN06893097_11819</name>
</gene>
<dbReference type="Pfam" id="PF00916">
    <property type="entry name" value="Sulfate_transp"/>
    <property type="match status" value="1"/>
</dbReference>
<dbReference type="InterPro" id="IPR001902">
    <property type="entry name" value="SLC26A/SulP_fam"/>
</dbReference>
<keyword evidence="4 5" id="KW-0472">Membrane</keyword>
<protein>
    <submittedName>
        <fullName evidence="7">Sulfate permease, SulP family</fullName>
    </submittedName>
</protein>
<evidence type="ECO:0000313" key="7">
    <source>
        <dbReference type="EMBL" id="SNX99368.1"/>
    </source>
</evidence>
<evidence type="ECO:0000259" key="6">
    <source>
        <dbReference type="PROSITE" id="PS50801"/>
    </source>
</evidence>
<feature type="transmembrane region" description="Helical" evidence="5">
    <location>
        <begin position="202"/>
        <end position="223"/>
    </location>
</feature>
<feature type="transmembrane region" description="Helical" evidence="5">
    <location>
        <begin position="318"/>
        <end position="335"/>
    </location>
</feature>
<sequence length="561" mass="55957">MTGRVAALLPRAEDYRGLRRSWPRDLAAGVTVAVVALPLALGFAVATGVGAQVGLVTAVVAGAGAALLGGSRVQVSGPTGAMTVVLVPLVAAHGPDVVYPVAVLAGVLVVLAALLRLGRLLAYVPWPLVEGFTLGIAVVIAAQQVPSALGVDRPEVENAAGAAVVAAGRFLRDPDWAVLGLLALAVAATALLPRLHRAVPAALIAVTVVTVVAELTGAGVAVIGALPDGLPAPALPDLGDLPALLGPAAAVAFLAALESLLSARVADGMTDGPRHDADRELFGQGVANVASGLFGGMPATGAIARTAVNVRAGASTRVAALAHALVLAAVVLVAAPLVERIPLVALAGVLLVTAYRMVERHTVRAVLRSTRGDAVVFTLTAGATIALDLIAAVALGLVVAAVWALVQVAGTARAVPEPVGADGVDDDEERALLARSVLVYRLDGPVFFAAAAHFLAALTASPGVAVVVLRLSGVDHLDATGARTLGEVVAELEERGVTVLVKGASAEHARLLTAVGALAAVAARGHVFADLPAALAHAREHVGQSGRGCAQAAPVSPAVPR</sequence>
<reference evidence="7 8" key="1">
    <citation type="submission" date="2017-09" db="EMBL/GenBank/DDBJ databases">
        <authorList>
            <person name="Ehlers B."/>
            <person name="Leendertz F.H."/>
        </authorList>
    </citation>
    <scope>NUCLEOTIDE SEQUENCE [LARGE SCALE GENOMIC DNA]</scope>
    <source>
        <strain evidence="7 8">DSM 46844</strain>
    </source>
</reference>
<dbReference type="GO" id="GO:0016020">
    <property type="term" value="C:membrane"/>
    <property type="evidence" value="ECO:0007669"/>
    <property type="project" value="UniProtKB-SubCell"/>
</dbReference>
<feature type="transmembrane region" description="Helical" evidence="5">
    <location>
        <begin position="379"/>
        <end position="406"/>
    </location>
</feature>
<dbReference type="InterPro" id="IPR036513">
    <property type="entry name" value="STAS_dom_sf"/>
</dbReference>
<dbReference type="InterPro" id="IPR002645">
    <property type="entry name" value="STAS_dom"/>
</dbReference>
<feature type="transmembrane region" description="Helical" evidence="5">
    <location>
        <begin position="122"/>
        <end position="142"/>
    </location>
</feature>
<comment type="subcellular location">
    <subcellularLocation>
        <location evidence="1">Membrane</location>
        <topology evidence="1">Multi-pass membrane protein</topology>
    </subcellularLocation>
</comment>
<keyword evidence="2 5" id="KW-0812">Transmembrane</keyword>
<feature type="transmembrane region" description="Helical" evidence="5">
    <location>
        <begin position="97"/>
        <end position="115"/>
    </location>
</feature>
<feature type="domain" description="STAS" evidence="6">
    <location>
        <begin position="427"/>
        <end position="538"/>
    </location>
</feature>
<dbReference type="CDD" id="cd07042">
    <property type="entry name" value="STAS_SulP_like_sulfate_transporter"/>
    <property type="match status" value="1"/>
</dbReference>
<dbReference type="SUPFAM" id="SSF52091">
    <property type="entry name" value="SpoIIaa-like"/>
    <property type="match status" value="1"/>
</dbReference>
<dbReference type="EMBL" id="OBDO01000018">
    <property type="protein sequence ID" value="SNX99368.1"/>
    <property type="molecule type" value="Genomic_DNA"/>
</dbReference>
<feature type="transmembrane region" description="Helical" evidence="5">
    <location>
        <begin position="176"/>
        <end position="195"/>
    </location>
</feature>
<dbReference type="Pfam" id="PF01740">
    <property type="entry name" value="STAS"/>
    <property type="match status" value="1"/>
</dbReference>
<evidence type="ECO:0000313" key="8">
    <source>
        <dbReference type="Proteomes" id="UP000219514"/>
    </source>
</evidence>
<feature type="transmembrane region" description="Helical" evidence="5">
    <location>
        <begin position="243"/>
        <end position="261"/>
    </location>
</feature>
<evidence type="ECO:0000256" key="4">
    <source>
        <dbReference type="ARBA" id="ARBA00023136"/>
    </source>
</evidence>